<evidence type="ECO:0000256" key="5">
    <source>
        <dbReference type="SAM" id="Phobius"/>
    </source>
</evidence>
<dbReference type="GO" id="GO:0008270">
    <property type="term" value="F:zinc ion binding"/>
    <property type="evidence" value="ECO:0007669"/>
    <property type="project" value="UniProtKB-KW"/>
</dbReference>
<gene>
    <name evidence="7" type="primary">STXB_4</name>
    <name evidence="7" type="ORF">N1851_012418</name>
</gene>
<keyword evidence="1" id="KW-0479">Metal-binding</keyword>
<organism evidence="7 8">
    <name type="scientific">Merluccius polli</name>
    <name type="common">Benguela hake</name>
    <name type="synonym">Merluccius cadenati</name>
    <dbReference type="NCBI Taxonomy" id="89951"/>
    <lineage>
        <taxon>Eukaryota</taxon>
        <taxon>Metazoa</taxon>
        <taxon>Chordata</taxon>
        <taxon>Craniata</taxon>
        <taxon>Vertebrata</taxon>
        <taxon>Euteleostomi</taxon>
        <taxon>Actinopterygii</taxon>
        <taxon>Neopterygii</taxon>
        <taxon>Teleostei</taxon>
        <taxon>Neoteleostei</taxon>
        <taxon>Acanthomorphata</taxon>
        <taxon>Zeiogadaria</taxon>
        <taxon>Gadariae</taxon>
        <taxon>Gadiformes</taxon>
        <taxon>Gadoidei</taxon>
        <taxon>Merlucciidae</taxon>
        <taxon>Merluccius</taxon>
    </lineage>
</organism>
<reference evidence="7" key="1">
    <citation type="journal article" date="2023" name="Front. Mar. Sci.">
        <title>A new Merluccius polli reference genome to investigate the effects of global change in West African waters.</title>
        <authorList>
            <person name="Mateo J.L."/>
            <person name="Blanco-Fernandez C."/>
            <person name="Garcia-Vazquez E."/>
            <person name="Machado-Schiaffino G."/>
        </authorList>
    </citation>
    <scope>NUCLEOTIDE SEQUENCE</scope>
    <source>
        <strain evidence="7">C29</strain>
        <tissue evidence="7">Fin</tissue>
    </source>
</reference>
<dbReference type="EMBL" id="JAOPHQ010002278">
    <property type="protein sequence ID" value="KAK0147881.1"/>
    <property type="molecule type" value="Genomic_DNA"/>
</dbReference>
<accession>A0AA47MXE6</accession>
<keyword evidence="5" id="KW-1133">Transmembrane helix</keyword>
<feature type="region of interest" description="Disordered" evidence="4">
    <location>
        <begin position="20"/>
        <end position="46"/>
    </location>
</feature>
<sequence>MEMKKVPDLRSALKNLTSFENLSGPGNLSRGEEETGPSFLKKEHSPGRAAPEQLCLQGLKVVIIKRFSRVWAQGIQQQPPGATGGLLCCGFFFLWIRPWACGICQSLQSIRSMLASLSIIMCLLFLAGLVVLVRVVDACGLTLDPNTVWRCLSLSEDHREVTWVEEDQSYPDHPERFESWSQVLCGEGLTGRCYWEVEGRGGVDIGVTYRGITRRGVGDDCGLGRNNKSWCLYCYDGYYIAWYNDSRTVIPLPPPVSTRVGVYLDRPAGSLSFYRVSPGVGGSSHTLTHIHTFHTTFTQEDLLPAFGVYSGPGSSVSLCGLYDHHLTSKHREQKLLCVRTTNTSCTQMMIAALLKCCRTFGALEWVHPEIGARALESVAVPAASGELSLALENPGIRIGSKGWVGRAGVRSGAWPRLGEQLPSPPIVLPCPEAFGKLRQCKGAQRSSAGAHVGPPGRQGPRGIASDAPPIAPPLGLAHPQPPAHLTEHLGLKVTPLVAVELSRANISSASLSAAVAMLRSGTAYASVQESMGTRK</sequence>
<evidence type="ECO:0000313" key="8">
    <source>
        <dbReference type="Proteomes" id="UP001174136"/>
    </source>
</evidence>
<evidence type="ECO:0000256" key="3">
    <source>
        <dbReference type="ARBA" id="ARBA00022833"/>
    </source>
</evidence>
<feature type="transmembrane region" description="Helical" evidence="5">
    <location>
        <begin position="114"/>
        <end position="136"/>
    </location>
</feature>
<dbReference type="InterPro" id="IPR013320">
    <property type="entry name" value="ConA-like_dom_sf"/>
</dbReference>
<dbReference type="InterPro" id="IPR051051">
    <property type="entry name" value="E3_ubiq-ligase_TRIM/RNF"/>
</dbReference>
<dbReference type="InterPro" id="IPR006574">
    <property type="entry name" value="PRY"/>
</dbReference>
<feature type="domain" description="B30.2/SPRY" evidence="6">
    <location>
        <begin position="118"/>
        <end position="325"/>
    </location>
</feature>
<keyword evidence="2" id="KW-0863">Zinc-finger</keyword>
<keyword evidence="5" id="KW-0812">Transmembrane</keyword>
<feature type="region of interest" description="Disordered" evidence="4">
    <location>
        <begin position="445"/>
        <end position="483"/>
    </location>
</feature>
<dbReference type="SUPFAM" id="SSF49899">
    <property type="entry name" value="Concanavalin A-like lectins/glucanases"/>
    <property type="match status" value="1"/>
</dbReference>
<dbReference type="InterPro" id="IPR043136">
    <property type="entry name" value="B30.2/SPRY_sf"/>
</dbReference>
<evidence type="ECO:0000313" key="7">
    <source>
        <dbReference type="EMBL" id="KAK0147881.1"/>
    </source>
</evidence>
<keyword evidence="8" id="KW-1185">Reference proteome</keyword>
<comment type="caution">
    <text evidence="7">The sequence shown here is derived from an EMBL/GenBank/DDBJ whole genome shotgun (WGS) entry which is preliminary data.</text>
</comment>
<dbReference type="PANTHER" id="PTHR25465">
    <property type="entry name" value="B-BOX DOMAIN CONTAINING"/>
    <property type="match status" value="1"/>
</dbReference>
<dbReference type="CDD" id="cd16040">
    <property type="entry name" value="SPRY_PRY_SNTX"/>
    <property type="match status" value="1"/>
</dbReference>
<proteinExistence type="predicted"/>
<evidence type="ECO:0000259" key="6">
    <source>
        <dbReference type="PROSITE" id="PS50188"/>
    </source>
</evidence>
<dbReference type="GO" id="GO:0005737">
    <property type="term" value="C:cytoplasm"/>
    <property type="evidence" value="ECO:0007669"/>
    <property type="project" value="UniProtKB-ARBA"/>
</dbReference>
<protein>
    <submittedName>
        <fullName evidence="7">Stonustoxin subunit beta</fullName>
    </submittedName>
</protein>
<dbReference type="Pfam" id="PF00622">
    <property type="entry name" value="SPRY"/>
    <property type="match status" value="1"/>
</dbReference>
<keyword evidence="3" id="KW-0862">Zinc</keyword>
<dbReference type="Pfam" id="PF13765">
    <property type="entry name" value="PRY"/>
    <property type="match status" value="1"/>
</dbReference>
<evidence type="ECO:0000256" key="2">
    <source>
        <dbReference type="ARBA" id="ARBA00022771"/>
    </source>
</evidence>
<dbReference type="SMART" id="SM00449">
    <property type="entry name" value="SPRY"/>
    <property type="match status" value="1"/>
</dbReference>
<dbReference type="PANTHER" id="PTHR25465:SF14">
    <property type="entry name" value="E3 UBIQUITIN-PROTEIN LIGASE TRIM65"/>
    <property type="match status" value="1"/>
</dbReference>
<dbReference type="InterPro" id="IPR003879">
    <property type="entry name" value="Butyrophylin_SPRY"/>
</dbReference>
<dbReference type="SMART" id="SM00589">
    <property type="entry name" value="PRY"/>
    <property type="match status" value="1"/>
</dbReference>
<evidence type="ECO:0000256" key="1">
    <source>
        <dbReference type="ARBA" id="ARBA00022723"/>
    </source>
</evidence>
<dbReference type="PROSITE" id="PS50188">
    <property type="entry name" value="B302_SPRY"/>
    <property type="match status" value="1"/>
</dbReference>
<dbReference type="InterPro" id="IPR003877">
    <property type="entry name" value="SPRY_dom"/>
</dbReference>
<dbReference type="Proteomes" id="UP001174136">
    <property type="component" value="Unassembled WGS sequence"/>
</dbReference>
<dbReference type="AlphaFoldDB" id="A0AA47MXE6"/>
<name>A0AA47MXE6_MERPO</name>
<dbReference type="InterPro" id="IPR001870">
    <property type="entry name" value="B30.2/SPRY"/>
</dbReference>
<dbReference type="Gene3D" id="2.60.120.920">
    <property type="match status" value="1"/>
</dbReference>
<evidence type="ECO:0000256" key="4">
    <source>
        <dbReference type="SAM" id="MobiDB-lite"/>
    </source>
</evidence>
<keyword evidence="5" id="KW-0472">Membrane</keyword>
<dbReference type="PRINTS" id="PR01407">
    <property type="entry name" value="BUTYPHLNCDUF"/>
</dbReference>